<comment type="subunit">
    <text evidence="7">Heterodimer composed of ETFA and ETFB. Identified in a complex that contains ETFA, ETFB and ETFRF1. Interacts with ACADM.</text>
</comment>
<reference evidence="11" key="1">
    <citation type="submission" date="2022-11" db="UniProtKB">
        <authorList>
            <consortium name="WormBaseParasite"/>
        </authorList>
    </citation>
    <scope>IDENTIFICATION</scope>
</reference>
<evidence type="ECO:0000256" key="1">
    <source>
        <dbReference type="ARBA" id="ARBA00004305"/>
    </source>
</evidence>
<keyword evidence="5 8" id="KW-0249">Electron transport</keyword>
<keyword evidence="8" id="KW-0496">Mitochondrion</keyword>
<dbReference type="GO" id="GO:0005759">
    <property type="term" value="C:mitochondrial matrix"/>
    <property type="evidence" value="ECO:0007669"/>
    <property type="project" value="UniProtKB-SubCell"/>
</dbReference>
<dbReference type="WBParaSite" id="nRc.2.0.1.t36001-RA">
    <property type="protein sequence ID" value="nRc.2.0.1.t36001-RA"/>
    <property type="gene ID" value="nRc.2.0.1.g36001"/>
</dbReference>
<comment type="subcellular location">
    <subcellularLocation>
        <location evidence="1 8">Mitochondrion matrix</location>
    </subcellularLocation>
</comment>
<comment type="similarity">
    <text evidence="2 8">Belongs to the ETF beta-subunit/FixA family.</text>
</comment>
<evidence type="ECO:0000313" key="11">
    <source>
        <dbReference type="WBParaSite" id="nRc.2.0.1.t36001-RA"/>
    </source>
</evidence>
<keyword evidence="10" id="KW-1185">Reference proteome</keyword>
<evidence type="ECO:0000259" key="9">
    <source>
        <dbReference type="SMART" id="SM00893"/>
    </source>
</evidence>
<comment type="function">
    <text evidence="6">Heterodimeric electron transfer flavoprotein that accepts electrons from several mitochondrial dehydrogenases, including acyl-CoA dehydrogenases, glutaryl-CoA and sarcosine dehydrogenase. It transfers the electrons to the main mitochondrial respiratory chain via ETF-ubiquinone oxidoreductase. Required for normal mitochondrial fatty acid oxidation and normal amino acid metabolism. ETFB binds an AMP molecule that probably has a purely structural role.</text>
</comment>
<proteinExistence type="inferred from homology"/>
<dbReference type="OMA" id="EINQPRI"/>
<evidence type="ECO:0000313" key="10">
    <source>
        <dbReference type="Proteomes" id="UP000887565"/>
    </source>
</evidence>
<dbReference type="GO" id="GO:0009055">
    <property type="term" value="F:electron transfer activity"/>
    <property type="evidence" value="ECO:0007669"/>
    <property type="project" value="InterPro"/>
</dbReference>
<keyword evidence="4 8" id="KW-0813">Transport</keyword>
<dbReference type="InterPro" id="IPR033948">
    <property type="entry name" value="ETF_beta_N"/>
</dbReference>
<comment type="function">
    <text evidence="8">The electron transfer flavoprotein serves as a specific electron acceptor for several dehydrogenases, including five acyl-CoA dehydrogenases, glutaryl-CoA and sarcosine dehydrogenase. It transfers the electrons to the main mitochondrial respiratory chain via ETF-ubiquinone oxidoreductase (ETF dehydrogenase).</text>
</comment>
<dbReference type="InterPro" id="IPR012255">
    <property type="entry name" value="ETF_b"/>
</dbReference>
<evidence type="ECO:0000256" key="2">
    <source>
        <dbReference type="ARBA" id="ARBA00007557"/>
    </source>
</evidence>
<protein>
    <recommendedName>
        <fullName evidence="3 8">Electron transfer flavoprotein subunit beta</fullName>
        <shortName evidence="8">Beta-ETF</shortName>
    </recommendedName>
</protein>
<dbReference type="Gene3D" id="3.40.50.620">
    <property type="entry name" value="HUPs"/>
    <property type="match status" value="1"/>
</dbReference>
<dbReference type="GO" id="GO:0009063">
    <property type="term" value="P:amino acid catabolic process"/>
    <property type="evidence" value="ECO:0007669"/>
    <property type="project" value="TreeGrafter"/>
</dbReference>
<sequence length="230" mass="25263">MGIVTEGVKHSMNPFDEIAVEEAVSMKEKNIAKDVLAVSCGPAQAQETLRTALAMGVDRALHVEMESKQYEKAEPIHIAQMISKIAKEEKIDVIIMGKQAIDDDANQTGQMVASILDWPQATFASKIEKDGDCHLKVTREIDGGLETIRVKLPAVCTADLRLNTPRYATLPNIMKAKKKPLEKKKPSDLGVDLKPHLEILQITDPPPRKAGGRVESVGELVKKLQDIGRI</sequence>
<dbReference type="PANTHER" id="PTHR21294">
    <property type="entry name" value="ELECTRON TRANSFER FLAVOPROTEIN BETA-SUBUNIT"/>
    <property type="match status" value="1"/>
</dbReference>
<dbReference type="Proteomes" id="UP000887565">
    <property type="component" value="Unplaced"/>
</dbReference>
<dbReference type="FunFam" id="3.40.50.620:FF:000011">
    <property type="entry name" value="Electron transfer flavoprotein subunit beta"/>
    <property type="match status" value="1"/>
</dbReference>
<evidence type="ECO:0000256" key="6">
    <source>
        <dbReference type="ARBA" id="ARBA00045835"/>
    </source>
</evidence>
<dbReference type="CDD" id="cd01714">
    <property type="entry name" value="ETF_beta"/>
    <property type="match status" value="1"/>
</dbReference>
<organism evidence="10 11">
    <name type="scientific">Romanomermis culicivorax</name>
    <name type="common">Nematode worm</name>
    <dbReference type="NCBI Taxonomy" id="13658"/>
    <lineage>
        <taxon>Eukaryota</taxon>
        <taxon>Metazoa</taxon>
        <taxon>Ecdysozoa</taxon>
        <taxon>Nematoda</taxon>
        <taxon>Enoplea</taxon>
        <taxon>Dorylaimia</taxon>
        <taxon>Mermithida</taxon>
        <taxon>Mermithoidea</taxon>
        <taxon>Mermithidae</taxon>
        <taxon>Romanomermis</taxon>
    </lineage>
</organism>
<dbReference type="AlphaFoldDB" id="A0A915KD53"/>
<dbReference type="GO" id="GO:0033539">
    <property type="term" value="P:fatty acid beta-oxidation using acyl-CoA dehydrogenase"/>
    <property type="evidence" value="ECO:0007669"/>
    <property type="project" value="TreeGrafter"/>
</dbReference>
<feature type="domain" description="Electron transfer flavoprotein alpha/beta-subunit N-terminal" evidence="9">
    <location>
        <begin position="1"/>
        <end position="193"/>
    </location>
</feature>
<dbReference type="Pfam" id="PF01012">
    <property type="entry name" value="ETF"/>
    <property type="match status" value="1"/>
</dbReference>
<name>A0A915KD53_ROMCU</name>
<dbReference type="InterPro" id="IPR014729">
    <property type="entry name" value="Rossmann-like_a/b/a_fold"/>
</dbReference>
<evidence type="ECO:0000256" key="7">
    <source>
        <dbReference type="ARBA" id="ARBA00046893"/>
    </source>
</evidence>
<evidence type="ECO:0000256" key="8">
    <source>
        <dbReference type="PIRNR" id="PIRNR000090"/>
    </source>
</evidence>
<comment type="subunit">
    <text evidence="8">Heterodimer of an alpha and a beta subunit.</text>
</comment>
<accession>A0A915KD53</accession>
<dbReference type="SUPFAM" id="SSF52402">
    <property type="entry name" value="Adenine nucleotide alpha hydrolases-like"/>
    <property type="match status" value="1"/>
</dbReference>
<evidence type="ECO:0000256" key="4">
    <source>
        <dbReference type="ARBA" id="ARBA00022448"/>
    </source>
</evidence>
<evidence type="ECO:0000256" key="3">
    <source>
        <dbReference type="ARBA" id="ARBA00016797"/>
    </source>
</evidence>
<evidence type="ECO:0000256" key="5">
    <source>
        <dbReference type="ARBA" id="ARBA00022982"/>
    </source>
</evidence>
<dbReference type="SMART" id="SM00893">
    <property type="entry name" value="ETF"/>
    <property type="match status" value="1"/>
</dbReference>
<dbReference type="InterPro" id="IPR014730">
    <property type="entry name" value="ETF_a/b_N"/>
</dbReference>
<dbReference type="PANTHER" id="PTHR21294:SF8">
    <property type="entry name" value="ELECTRON TRANSFER FLAVOPROTEIN SUBUNIT BETA"/>
    <property type="match status" value="1"/>
</dbReference>
<dbReference type="PIRSF" id="PIRSF000090">
    <property type="entry name" value="Beta-ETF"/>
    <property type="match status" value="1"/>
</dbReference>